<evidence type="ECO:0000313" key="4">
    <source>
        <dbReference type="EMBL" id="BAT58897.1"/>
    </source>
</evidence>
<dbReference type="PIRSF" id="PIRSF018005">
    <property type="entry name" value="UCP018005"/>
    <property type="match status" value="1"/>
</dbReference>
<accession>A0A0S3PSG9</accession>
<gene>
    <name evidence="4" type="primary">egtD</name>
    <name evidence="4" type="ORF">GJW-30_1_01425</name>
</gene>
<protein>
    <submittedName>
        <fullName evidence="4">Histidine-specific methyltransferase EgtD</fullName>
        <ecNumber evidence="4">2.1.1.44</ecNumber>
    </submittedName>
</protein>
<evidence type="ECO:0000313" key="5">
    <source>
        <dbReference type="Proteomes" id="UP000236884"/>
    </source>
</evidence>
<dbReference type="Gene3D" id="3.40.50.150">
    <property type="entry name" value="Vaccinia Virus protein VP39"/>
    <property type="match status" value="1"/>
</dbReference>
<dbReference type="GO" id="GO:0032259">
    <property type="term" value="P:methylation"/>
    <property type="evidence" value="ECO:0007669"/>
    <property type="project" value="UniProtKB-KW"/>
</dbReference>
<feature type="domain" description="Histidine-specific methyltransferase SAM-dependent" evidence="3">
    <location>
        <begin position="18"/>
        <end position="318"/>
    </location>
</feature>
<name>A0A0S3PSG9_9BRAD</name>
<dbReference type="PANTHER" id="PTHR43397:SF1">
    <property type="entry name" value="ERGOTHIONEINE BIOSYNTHESIS PROTEIN 1"/>
    <property type="match status" value="1"/>
</dbReference>
<dbReference type="InterPro" id="IPR019257">
    <property type="entry name" value="MeTrfase_dom"/>
</dbReference>
<proteinExistence type="predicted"/>
<dbReference type="InterPro" id="IPR017804">
    <property type="entry name" value="MeTrfase_EgtD-like"/>
</dbReference>
<keyword evidence="1 4" id="KW-0489">Methyltransferase</keyword>
<keyword evidence="2 4" id="KW-0808">Transferase</keyword>
<dbReference type="Proteomes" id="UP000236884">
    <property type="component" value="Chromosome"/>
</dbReference>
<dbReference type="Pfam" id="PF10017">
    <property type="entry name" value="Methyltransf_33"/>
    <property type="match status" value="1"/>
</dbReference>
<dbReference type="GO" id="GO:0052706">
    <property type="term" value="F:L-histidine N(alpha)-methyltransferase activity"/>
    <property type="evidence" value="ECO:0007669"/>
    <property type="project" value="UniProtKB-EC"/>
</dbReference>
<sequence>MSLATALLPQTHDEKAEFAQDVLRGLSATRKYLAPKYFYDARGAELFDQITALPEYYPTRTEMAILRDHARDIANLIPPGAALVEFGAGSSRKARILLGATRNIAAYVPVDISADWLQHEAEGVARDFPRLDVVPVAADFMHPFDLPVEIAGAPRVGFFPGSTIGNLEPAEARQFLFGVGATLGPGAILVIGVDLVKDRGTLNAAYNDAAGVTAAFNLNLLTRINRELGGTFDLGQFEHHAYFNKAASRIEMHLVSRDDQRVRVGKNAFRFRQGESIHTESSYKYTIETFQALARDSGWQSLSAWTDPDDKFSVHALQLRD</sequence>
<dbReference type="EMBL" id="AP014946">
    <property type="protein sequence ID" value="BAT58897.1"/>
    <property type="molecule type" value="Genomic_DNA"/>
</dbReference>
<dbReference type="InterPro" id="IPR029063">
    <property type="entry name" value="SAM-dependent_MTases_sf"/>
</dbReference>
<dbReference type="InterPro" id="IPR051128">
    <property type="entry name" value="EgtD_Methyltrsf_superfamily"/>
</dbReference>
<dbReference type="AlphaFoldDB" id="A0A0S3PSG9"/>
<dbReference type="NCBIfam" id="TIGR03438">
    <property type="entry name" value="egtD_ergothio"/>
    <property type="match status" value="1"/>
</dbReference>
<keyword evidence="5" id="KW-1185">Reference proteome</keyword>
<dbReference type="InterPro" id="IPR035094">
    <property type="entry name" value="EgtD"/>
</dbReference>
<evidence type="ECO:0000256" key="1">
    <source>
        <dbReference type="ARBA" id="ARBA00022603"/>
    </source>
</evidence>
<dbReference type="KEGG" id="vgo:GJW-30_1_01425"/>
<dbReference type="PANTHER" id="PTHR43397">
    <property type="entry name" value="ERGOTHIONEINE BIOSYNTHESIS PROTEIN 1"/>
    <property type="match status" value="1"/>
</dbReference>
<organism evidence="4 5">
    <name type="scientific">Variibacter gotjawalensis</name>
    <dbReference type="NCBI Taxonomy" id="1333996"/>
    <lineage>
        <taxon>Bacteria</taxon>
        <taxon>Pseudomonadati</taxon>
        <taxon>Pseudomonadota</taxon>
        <taxon>Alphaproteobacteria</taxon>
        <taxon>Hyphomicrobiales</taxon>
        <taxon>Nitrobacteraceae</taxon>
        <taxon>Variibacter</taxon>
    </lineage>
</organism>
<dbReference type="RefSeq" id="WP_096353515.1">
    <property type="nucleotide sequence ID" value="NZ_AP014946.1"/>
</dbReference>
<dbReference type="SUPFAM" id="SSF53335">
    <property type="entry name" value="S-adenosyl-L-methionine-dependent methyltransferases"/>
    <property type="match status" value="1"/>
</dbReference>
<evidence type="ECO:0000259" key="3">
    <source>
        <dbReference type="Pfam" id="PF10017"/>
    </source>
</evidence>
<evidence type="ECO:0000256" key="2">
    <source>
        <dbReference type="ARBA" id="ARBA00022679"/>
    </source>
</evidence>
<dbReference type="EC" id="2.1.1.44" evidence="4"/>
<dbReference type="OrthoDB" id="5289726at2"/>
<reference evidence="4 5" key="1">
    <citation type="submission" date="2015-08" db="EMBL/GenBank/DDBJ databases">
        <title>Investigation of the bacterial diversity of lava forest soil.</title>
        <authorList>
            <person name="Lee J.S."/>
        </authorList>
    </citation>
    <scope>NUCLEOTIDE SEQUENCE [LARGE SCALE GENOMIC DNA]</scope>
    <source>
        <strain evidence="4 5">GJW-30</strain>
    </source>
</reference>